<dbReference type="CDD" id="cd15798">
    <property type="entry name" value="PMEI-like_3"/>
    <property type="match status" value="1"/>
</dbReference>
<dbReference type="GO" id="GO:0004857">
    <property type="term" value="F:enzyme inhibitor activity"/>
    <property type="evidence" value="ECO:0007669"/>
    <property type="project" value="InterPro"/>
</dbReference>
<dbReference type="InterPro" id="IPR006501">
    <property type="entry name" value="Pectinesterase_inhib_dom"/>
</dbReference>
<proteinExistence type="inferred from homology"/>
<evidence type="ECO:0000256" key="1">
    <source>
        <dbReference type="ARBA" id="ARBA00004239"/>
    </source>
</evidence>
<dbReference type="EMBL" id="JAUJYO010000020">
    <property type="protein sequence ID" value="KAK1286610.1"/>
    <property type="molecule type" value="Genomic_DNA"/>
</dbReference>
<evidence type="ECO:0000256" key="5">
    <source>
        <dbReference type="ARBA" id="ARBA00038471"/>
    </source>
</evidence>
<evidence type="ECO:0000313" key="8">
    <source>
        <dbReference type="Proteomes" id="UP001180020"/>
    </source>
</evidence>
<dbReference type="PANTHER" id="PTHR31080">
    <property type="entry name" value="PECTINESTERASE INHIBITOR-LIKE"/>
    <property type="match status" value="1"/>
</dbReference>
<dbReference type="GO" id="GO:0005576">
    <property type="term" value="C:extracellular region"/>
    <property type="evidence" value="ECO:0007669"/>
    <property type="project" value="UniProtKB-SubCell"/>
</dbReference>
<protein>
    <recommendedName>
        <fullName evidence="6">Pectinesterase inhibitor domain-containing protein</fullName>
    </recommendedName>
</protein>
<dbReference type="Pfam" id="PF04043">
    <property type="entry name" value="PMEI"/>
    <property type="match status" value="1"/>
</dbReference>
<dbReference type="NCBIfam" id="TIGR01614">
    <property type="entry name" value="PME_inhib"/>
    <property type="match status" value="1"/>
</dbReference>
<evidence type="ECO:0000256" key="2">
    <source>
        <dbReference type="ARBA" id="ARBA00022525"/>
    </source>
</evidence>
<dbReference type="Proteomes" id="UP001180020">
    <property type="component" value="Unassembled WGS sequence"/>
</dbReference>
<dbReference type="FunFam" id="1.20.140.40:FF:000006">
    <property type="entry name" value="Pectinesterase inhibitor 3"/>
    <property type="match status" value="1"/>
</dbReference>
<dbReference type="InterPro" id="IPR035513">
    <property type="entry name" value="Invertase/methylesterase_inhib"/>
</dbReference>
<gene>
    <name evidence="7" type="ORF">QJS10_CPB20g01491</name>
</gene>
<evidence type="ECO:0000259" key="6">
    <source>
        <dbReference type="SMART" id="SM00856"/>
    </source>
</evidence>
<evidence type="ECO:0000256" key="4">
    <source>
        <dbReference type="ARBA" id="ARBA00023157"/>
    </source>
</evidence>
<dbReference type="Gene3D" id="1.20.140.40">
    <property type="entry name" value="Invertase/pectin methylesterase inhibitor family protein"/>
    <property type="match status" value="1"/>
</dbReference>
<feature type="domain" description="Pectinesterase inhibitor" evidence="6">
    <location>
        <begin position="60"/>
        <end position="216"/>
    </location>
</feature>
<keyword evidence="8" id="KW-1185">Reference proteome</keyword>
<dbReference type="PANTHER" id="PTHR31080:SF161">
    <property type="entry name" value="OS10G0508700 PROTEIN"/>
    <property type="match status" value="1"/>
</dbReference>
<reference evidence="7" key="1">
    <citation type="journal article" date="2023" name="Nat. Commun.">
        <title>Diploid and tetraploid genomes of Acorus and the evolution of monocots.</title>
        <authorList>
            <person name="Ma L."/>
            <person name="Liu K.W."/>
            <person name="Li Z."/>
            <person name="Hsiao Y.Y."/>
            <person name="Qi Y."/>
            <person name="Fu T."/>
            <person name="Tang G.D."/>
            <person name="Zhang D."/>
            <person name="Sun W.H."/>
            <person name="Liu D.K."/>
            <person name="Li Y."/>
            <person name="Chen G.Z."/>
            <person name="Liu X.D."/>
            <person name="Liao X.Y."/>
            <person name="Jiang Y.T."/>
            <person name="Yu X."/>
            <person name="Hao Y."/>
            <person name="Huang J."/>
            <person name="Zhao X.W."/>
            <person name="Ke S."/>
            <person name="Chen Y.Y."/>
            <person name="Wu W.L."/>
            <person name="Hsu J.L."/>
            <person name="Lin Y.F."/>
            <person name="Huang M.D."/>
            <person name="Li C.Y."/>
            <person name="Huang L."/>
            <person name="Wang Z.W."/>
            <person name="Zhao X."/>
            <person name="Zhong W.Y."/>
            <person name="Peng D.H."/>
            <person name="Ahmad S."/>
            <person name="Lan S."/>
            <person name="Zhang J.S."/>
            <person name="Tsai W.C."/>
            <person name="Van de Peer Y."/>
            <person name="Liu Z.J."/>
        </authorList>
    </citation>
    <scope>NUCLEOTIDE SEQUENCE</scope>
    <source>
        <strain evidence="7">CP</strain>
    </source>
</reference>
<evidence type="ECO:0000313" key="7">
    <source>
        <dbReference type="EMBL" id="KAK1286610.1"/>
    </source>
</evidence>
<dbReference type="SMART" id="SM00856">
    <property type="entry name" value="PMEI"/>
    <property type="match status" value="1"/>
</dbReference>
<dbReference type="SUPFAM" id="SSF101148">
    <property type="entry name" value="Plant invertase/pectin methylesterase inhibitor"/>
    <property type="match status" value="1"/>
</dbReference>
<keyword evidence="4" id="KW-1015">Disulfide bond</keyword>
<sequence>MAYKLESPTLLSTHTQSTPIFIASHKNCNMARRNITSHLLLAALAFIIIISTTTKAEQPGATQFIRTSCSTTRYPQLCITSLSAYASTIKTSPLQLAHAALSVSLNGARSTSTMVSKLSARGHMRPREAVAMRDCIESVADSVDELRQALGEMGHLRGHDIGLKIDDIQTWVSAALTDEDTCVQGFTGKGTNGKVKENVRGQIVKVAQLTCNALALINGLASLRSSSP</sequence>
<keyword evidence="3" id="KW-0732">Signal</keyword>
<organism evidence="7 8">
    <name type="scientific">Acorus calamus</name>
    <name type="common">Sweet flag</name>
    <dbReference type="NCBI Taxonomy" id="4465"/>
    <lineage>
        <taxon>Eukaryota</taxon>
        <taxon>Viridiplantae</taxon>
        <taxon>Streptophyta</taxon>
        <taxon>Embryophyta</taxon>
        <taxon>Tracheophyta</taxon>
        <taxon>Spermatophyta</taxon>
        <taxon>Magnoliopsida</taxon>
        <taxon>Liliopsida</taxon>
        <taxon>Acoraceae</taxon>
        <taxon>Acorus</taxon>
    </lineage>
</organism>
<comment type="similarity">
    <text evidence="5">Belongs to the PMEI family.</text>
</comment>
<keyword evidence="2" id="KW-0964">Secreted</keyword>
<name>A0AAV9CD67_ACOCL</name>
<reference evidence="7" key="2">
    <citation type="submission" date="2023-06" db="EMBL/GenBank/DDBJ databases">
        <authorList>
            <person name="Ma L."/>
            <person name="Liu K.-W."/>
            <person name="Li Z."/>
            <person name="Hsiao Y.-Y."/>
            <person name="Qi Y."/>
            <person name="Fu T."/>
            <person name="Tang G."/>
            <person name="Zhang D."/>
            <person name="Sun W.-H."/>
            <person name="Liu D.-K."/>
            <person name="Li Y."/>
            <person name="Chen G.-Z."/>
            <person name="Liu X.-D."/>
            <person name="Liao X.-Y."/>
            <person name="Jiang Y.-T."/>
            <person name="Yu X."/>
            <person name="Hao Y."/>
            <person name="Huang J."/>
            <person name="Zhao X.-W."/>
            <person name="Ke S."/>
            <person name="Chen Y.-Y."/>
            <person name="Wu W.-L."/>
            <person name="Hsu J.-L."/>
            <person name="Lin Y.-F."/>
            <person name="Huang M.-D."/>
            <person name="Li C.-Y."/>
            <person name="Huang L."/>
            <person name="Wang Z.-W."/>
            <person name="Zhao X."/>
            <person name="Zhong W.-Y."/>
            <person name="Peng D.-H."/>
            <person name="Ahmad S."/>
            <person name="Lan S."/>
            <person name="Zhang J.-S."/>
            <person name="Tsai W.-C."/>
            <person name="Van De Peer Y."/>
            <person name="Liu Z.-J."/>
        </authorList>
    </citation>
    <scope>NUCLEOTIDE SEQUENCE</scope>
    <source>
        <strain evidence="7">CP</strain>
        <tissue evidence="7">Leaves</tissue>
    </source>
</reference>
<dbReference type="InterPro" id="IPR051955">
    <property type="entry name" value="PME_Inhibitor"/>
</dbReference>
<accession>A0AAV9CD67</accession>
<comment type="subcellular location">
    <subcellularLocation>
        <location evidence="1">Secreted</location>
        <location evidence="1">Extracellular space</location>
    </subcellularLocation>
</comment>
<dbReference type="AlphaFoldDB" id="A0AAV9CD67"/>
<evidence type="ECO:0000256" key="3">
    <source>
        <dbReference type="ARBA" id="ARBA00022729"/>
    </source>
</evidence>
<comment type="caution">
    <text evidence="7">The sequence shown here is derived from an EMBL/GenBank/DDBJ whole genome shotgun (WGS) entry which is preliminary data.</text>
</comment>